<gene>
    <name evidence="1" type="ORF">AVEN_103655_1</name>
</gene>
<evidence type="ECO:0000313" key="1">
    <source>
        <dbReference type="EMBL" id="GBN41611.1"/>
    </source>
</evidence>
<name>A0A4Y2NQP1_ARAVE</name>
<proteinExistence type="predicted"/>
<sequence>MGFLRPAHGFRGLATWVSRGPLPHAPRPDSCKLRGLNSVGSEACPHALREALIHALRGLIHALRVHALRGSEFHGLG</sequence>
<dbReference type="Proteomes" id="UP000499080">
    <property type="component" value="Unassembled WGS sequence"/>
</dbReference>
<comment type="caution">
    <text evidence="1">The sequence shown here is derived from an EMBL/GenBank/DDBJ whole genome shotgun (WGS) entry which is preliminary data.</text>
</comment>
<reference evidence="1 2" key="1">
    <citation type="journal article" date="2019" name="Sci. Rep.">
        <title>Orb-weaving spider Araneus ventricosus genome elucidates the spidroin gene catalogue.</title>
        <authorList>
            <person name="Kono N."/>
            <person name="Nakamura H."/>
            <person name="Ohtoshi R."/>
            <person name="Moran D.A.P."/>
            <person name="Shinohara A."/>
            <person name="Yoshida Y."/>
            <person name="Fujiwara M."/>
            <person name="Mori M."/>
            <person name="Tomita M."/>
            <person name="Arakawa K."/>
        </authorList>
    </citation>
    <scope>NUCLEOTIDE SEQUENCE [LARGE SCALE GENOMIC DNA]</scope>
</reference>
<evidence type="ECO:0000313" key="2">
    <source>
        <dbReference type="Proteomes" id="UP000499080"/>
    </source>
</evidence>
<protein>
    <submittedName>
        <fullName evidence="1">Uncharacterized protein</fullName>
    </submittedName>
</protein>
<dbReference type="EMBL" id="BGPR01009681">
    <property type="protein sequence ID" value="GBN41611.1"/>
    <property type="molecule type" value="Genomic_DNA"/>
</dbReference>
<organism evidence="1 2">
    <name type="scientific">Araneus ventricosus</name>
    <name type="common">Orbweaver spider</name>
    <name type="synonym">Epeira ventricosa</name>
    <dbReference type="NCBI Taxonomy" id="182803"/>
    <lineage>
        <taxon>Eukaryota</taxon>
        <taxon>Metazoa</taxon>
        <taxon>Ecdysozoa</taxon>
        <taxon>Arthropoda</taxon>
        <taxon>Chelicerata</taxon>
        <taxon>Arachnida</taxon>
        <taxon>Araneae</taxon>
        <taxon>Araneomorphae</taxon>
        <taxon>Entelegynae</taxon>
        <taxon>Araneoidea</taxon>
        <taxon>Araneidae</taxon>
        <taxon>Araneus</taxon>
    </lineage>
</organism>
<dbReference type="AlphaFoldDB" id="A0A4Y2NQP1"/>
<accession>A0A4Y2NQP1</accession>
<keyword evidence="2" id="KW-1185">Reference proteome</keyword>